<accession>A0ACC2H153</accession>
<evidence type="ECO:0000313" key="2">
    <source>
        <dbReference type="Proteomes" id="UP001157502"/>
    </source>
</evidence>
<dbReference type="Proteomes" id="UP001157502">
    <property type="component" value="Chromosome 7"/>
</dbReference>
<proteinExistence type="predicted"/>
<keyword evidence="2" id="KW-1185">Reference proteome</keyword>
<gene>
    <name evidence="1" type="ORF">DPEC_G00094070</name>
</gene>
<protein>
    <submittedName>
        <fullName evidence="1">Uncharacterized protein</fullName>
    </submittedName>
</protein>
<reference evidence="1" key="1">
    <citation type="submission" date="2021-05" db="EMBL/GenBank/DDBJ databases">
        <authorList>
            <person name="Pan Q."/>
            <person name="Jouanno E."/>
            <person name="Zahm M."/>
            <person name="Klopp C."/>
            <person name="Cabau C."/>
            <person name="Louis A."/>
            <person name="Berthelot C."/>
            <person name="Parey E."/>
            <person name="Roest Crollius H."/>
            <person name="Montfort J."/>
            <person name="Robinson-Rechavi M."/>
            <person name="Bouchez O."/>
            <person name="Lampietro C."/>
            <person name="Lopez Roques C."/>
            <person name="Donnadieu C."/>
            <person name="Postlethwait J."/>
            <person name="Bobe J."/>
            <person name="Dillon D."/>
            <person name="Chandos A."/>
            <person name="von Hippel F."/>
            <person name="Guiguen Y."/>
        </authorList>
    </citation>
    <scope>NUCLEOTIDE SEQUENCE</scope>
    <source>
        <strain evidence="1">YG-Jan2019</strain>
    </source>
</reference>
<name>A0ACC2H153_DALPE</name>
<dbReference type="EMBL" id="CM055734">
    <property type="protein sequence ID" value="KAJ8009684.1"/>
    <property type="molecule type" value="Genomic_DNA"/>
</dbReference>
<evidence type="ECO:0000313" key="1">
    <source>
        <dbReference type="EMBL" id="KAJ8009684.1"/>
    </source>
</evidence>
<comment type="caution">
    <text evidence="1">The sequence shown here is derived from an EMBL/GenBank/DDBJ whole genome shotgun (WGS) entry which is preliminary data.</text>
</comment>
<sequence>MVAKAVRMDHDYVTHPPADKEITRISGVLPLLEPGDDVMADKGFLIQDLLADVGAKLIIPPFKHSAQFSKEETEQTQAIARLRIIVERVIDLAADTDPHDRCVACLGPEHARDGLPDPPECPSCALLTRRRERRAFFDEVVPLETVLSSDSEDSGEEENSSEEERVAGSVRPMAPR</sequence>
<organism evidence="1 2">
    <name type="scientific">Dallia pectoralis</name>
    <name type="common">Alaska blackfish</name>
    <dbReference type="NCBI Taxonomy" id="75939"/>
    <lineage>
        <taxon>Eukaryota</taxon>
        <taxon>Metazoa</taxon>
        <taxon>Chordata</taxon>
        <taxon>Craniata</taxon>
        <taxon>Vertebrata</taxon>
        <taxon>Euteleostomi</taxon>
        <taxon>Actinopterygii</taxon>
        <taxon>Neopterygii</taxon>
        <taxon>Teleostei</taxon>
        <taxon>Protacanthopterygii</taxon>
        <taxon>Esociformes</taxon>
        <taxon>Umbridae</taxon>
        <taxon>Dallia</taxon>
    </lineage>
</organism>